<dbReference type="Proteomes" id="UP000541185">
    <property type="component" value="Unassembled WGS sequence"/>
</dbReference>
<dbReference type="EMBL" id="JABBFX010000005">
    <property type="protein sequence ID" value="NML48412.1"/>
    <property type="molecule type" value="Genomic_DNA"/>
</dbReference>
<comment type="caution">
    <text evidence="6">The sequence shown here is derived from an EMBL/GenBank/DDBJ whole genome shotgun (WGS) entry which is preliminary data.</text>
</comment>
<dbReference type="PROSITE" id="PS50931">
    <property type="entry name" value="HTH_LYSR"/>
    <property type="match status" value="1"/>
</dbReference>
<accession>A0A848HE25</accession>
<evidence type="ECO:0000313" key="7">
    <source>
        <dbReference type="Proteomes" id="UP000541185"/>
    </source>
</evidence>
<dbReference type="GO" id="GO:0005829">
    <property type="term" value="C:cytosol"/>
    <property type="evidence" value="ECO:0007669"/>
    <property type="project" value="TreeGrafter"/>
</dbReference>
<protein>
    <submittedName>
        <fullName evidence="6">LysR family transcriptional regulator</fullName>
    </submittedName>
</protein>
<dbReference type="AlphaFoldDB" id="A0A848HE25"/>
<evidence type="ECO:0000256" key="3">
    <source>
        <dbReference type="ARBA" id="ARBA00023125"/>
    </source>
</evidence>
<keyword evidence="7" id="KW-1185">Reference proteome</keyword>
<dbReference type="PANTHER" id="PTHR30419">
    <property type="entry name" value="HTH-TYPE TRANSCRIPTIONAL REGULATOR YBHD"/>
    <property type="match status" value="1"/>
</dbReference>
<dbReference type="InterPro" id="IPR050950">
    <property type="entry name" value="HTH-type_LysR_regulators"/>
</dbReference>
<keyword evidence="3" id="KW-0238">DNA-binding</keyword>
<organism evidence="6 7">
    <name type="scientific">Ramlibacter agri</name>
    <dbReference type="NCBI Taxonomy" id="2728837"/>
    <lineage>
        <taxon>Bacteria</taxon>
        <taxon>Pseudomonadati</taxon>
        <taxon>Pseudomonadota</taxon>
        <taxon>Betaproteobacteria</taxon>
        <taxon>Burkholderiales</taxon>
        <taxon>Comamonadaceae</taxon>
        <taxon>Ramlibacter</taxon>
    </lineage>
</organism>
<dbReference type="Pfam" id="PF00126">
    <property type="entry name" value="HTH_1"/>
    <property type="match status" value="1"/>
</dbReference>
<evidence type="ECO:0000256" key="4">
    <source>
        <dbReference type="ARBA" id="ARBA00023163"/>
    </source>
</evidence>
<proteinExistence type="inferred from homology"/>
<dbReference type="SUPFAM" id="SSF46785">
    <property type="entry name" value="Winged helix' DNA-binding domain"/>
    <property type="match status" value="1"/>
</dbReference>
<dbReference type="Gene3D" id="1.10.10.10">
    <property type="entry name" value="Winged helix-like DNA-binding domain superfamily/Winged helix DNA-binding domain"/>
    <property type="match status" value="1"/>
</dbReference>
<evidence type="ECO:0000259" key="5">
    <source>
        <dbReference type="PROSITE" id="PS50931"/>
    </source>
</evidence>
<gene>
    <name evidence="6" type="ORF">HHL11_31995</name>
</gene>
<dbReference type="InterPro" id="IPR005119">
    <property type="entry name" value="LysR_subst-bd"/>
</dbReference>
<feature type="domain" description="HTH lysR-type" evidence="5">
    <location>
        <begin position="10"/>
        <end position="67"/>
    </location>
</feature>
<dbReference type="RefSeq" id="WP_169422752.1">
    <property type="nucleotide sequence ID" value="NZ_JABBFX010000005.1"/>
</dbReference>
<evidence type="ECO:0000313" key="6">
    <source>
        <dbReference type="EMBL" id="NML48412.1"/>
    </source>
</evidence>
<keyword evidence="2" id="KW-0805">Transcription regulation</keyword>
<reference evidence="6 7" key="1">
    <citation type="submission" date="2020-04" db="EMBL/GenBank/DDBJ databases">
        <title>Ramlibacter sp. G-1-2-2 isolated from soil.</title>
        <authorList>
            <person name="Dahal R.H."/>
        </authorList>
    </citation>
    <scope>NUCLEOTIDE SEQUENCE [LARGE SCALE GENOMIC DNA]</scope>
    <source>
        <strain evidence="6 7">G-1-2-2</strain>
    </source>
</reference>
<dbReference type="SUPFAM" id="SSF53850">
    <property type="entry name" value="Periplasmic binding protein-like II"/>
    <property type="match status" value="1"/>
</dbReference>
<dbReference type="Gene3D" id="3.40.190.290">
    <property type="match status" value="1"/>
</dbReference>
<evidence type="ECO:0000256" key="1">
    <source>
        <dbReference type="ARBA" id="ARBA00009437"/>
    </source>
</evidence>
<name>A0A848HE25_9BURK</name>
<dbReference type="Pfam" id="PF03466">
    <property type="entry name" value="LysR_substrate"/>
    <property type="match status" value="1"/>
</dbReference>
<dbReference type="InterPro" id="IPR036390">
    <property type="entry name" value="WH_DNA-bd_sf"/>
</dbReference>
<dbReference type="InterPro" id="IPR036388">
    <property type="entry name" value="WH-like_DNA-bd_sf"/>
</dbReference>
<keyword evidence="4" id="KW-0804">Transcription</keyword>
<sequence>MNSSNKLINVTSRQLHAFLEVSRLQSFAKAAERIPMSPSGMSMLVKELEEQVGARLFDRNTRSVTLTDAGRRLLPVAERILDELRGLGDVIGGTEAAVRSRLDVAATPTVSTSLLPEVMRDFAASHPQVRVHLADVDVMTVRRKVLEGDADIGLGFFIKPAAGLVREPLCKFRLMCVSPPGTGPRGVGPDRTWRSLANLPLVSLPPDNPIQAVIETHLAGIGRANEDRPTMNLIGTLIGMVRAGIGHAIVPSFALDECLRHGLDVAMLEDPVVHIDLFVVSRRGAEAKAAALAFAQAVKEAAAAEPAVNSGLRKVRK</sequence>
<dbReference type="GO" id="GO:0003700">
    <property type="term" value="F:DNA-binding transcription factor activity"/>
    <property type="evidence" value="ECO:0007669"/>
    <property type="project" value="InterPro"/>
</dbReference>
<dbReference type="FunFam" id="1.10.10.10:FF:000001">
    <property type="entry name" value="LysR family transcriptional regulator"/>
    <property type="match status" value="1"/>
</dbReference>
<dbReference type="GO" id="GO:0003677">
    <property type="term" value="F:DNA binding"/>
    <property type="evidence" value="ECO:0007669"/>
    <property type="project" value="UniProtKB-KW"/>
</dbReference>
<dbReference type="InterPro" id="IPR000847">
    <property type="entry name" value="LysR_HTH_N"/>
</dbReference>
<evidence type="ECO:0000256" key="2">
    <source>
        <dbReference type="ARBA" id="ARBA00023015"/>
    </source>
</evidence>
<comment type="similarity">
    <text evidence="1">Belongs to the LysR transcriptional regulatory family.</text>
</comment>